<comment type="catalytic activity">
    <reaction evidence="10 11">
        <text>nicotinate beta-D-ribonucleotide + ATP + H(+) = deamido-NAD(+) + diphosphate</text>
        <dbReference type="Rhea" id="RHEA:22860"/>
        <dbReference type="ChEBI" id="CHEBI:15378"/>
        <dbReference type="ChEBI" id="CHEBI:30616"/>
        <dbReference type="ChEBI" id="CHEBI:33019"/>
        <dbReference type="ChEBI" id="CHEBI:57502"/>
        <dbReference type="ChEBI" id="CHEBI:58437"/>
        <dbReference type="EC" id="2.7.7.18"/>
    </reaction>
</comment>
<comment type="pathway">
    <text evidence="2 11">Cofactor biosynthesis; NAD(+) biosynthesis; deamido-NAD(+) from nicotinate D-ribonucleotide: step 1/1.</text>
</comment>
<keyword evidence="5 11" id="KW-0808">Transferase</keyword>
<dbReference type="HAMAP" id="MF_00244">
    <property type="entry name" value="NaMN_adenylyltr"/>
    <property type="match status" value="1"/>
</dbReference>
<evidence type="ECO:0000256" key="2">
    <source>
        <dbReference type="ARBA" id="ARBA00005019"/>
    </source>
</evidence>
<evidence type="ECO:0000256" key="1">
    <source>
        <dbReference type="ARBA" id="ARBA00002324"/>
    </source>
</evidence>
<evidence type="ECO:0000256" key="8">
    <source>
        <dbReference type="ARBA" id="ARBA00022840"/>
    </source>
</evidence>
<keyword evidence="6 11" id="KW-0548">Nucleotidyltransferase</keyword>
<sequence length="207" mass="23517">MGKETRAIGLMGGTFNPIHYGHLVTAEAARDAFHLDRVIFIPSGQPPHKPPSVLASAEHRFLMTFLAIAPNMHFELSRVEIERQGPSYTSETLAYFHRLDPDVDWYFISGADAILEIASWHYPEDIFRYAHLIAASRPGYSLSRIHALARDLGEEKVERIHQLEVPALAISSSQIRERLRLGLSIKYLVPEAVEHYIEKNRLYEQGS</sequence>
<dbReference type="EC" id="2.7.7.18" evidence="11"/>
<dbReference type="NCBIfam" id="TIGR00482">
    <property type="entry name" value="nicotinate (nicotinamide) nucleotide adenylyltransferase"/>
    <property type="match status" value="1"/>
</dbReference>
<dbReference type="SUPFAM" id="SSF52374">
    <property type="entry name" value="Nucleotidylyl transferase"/>
    <property type="match status" value="1"/>
</dbReference>
<evidence type="ECO:0000256" key="5">
    <source>
        <dbReference type="ARBA" id="ARBA00022679"/>
    </source>
</evidence>
<proteinExistence type="inferred from homology"/>
<evidence type="ECO:0000256" key="7">
    <source>
        <dbReference type="ARBA" id="ARBA00022741"/>
    </source>
</evidence>
<dbReference type="InterPro" id="IPR005248">
    <property type="entry name" value="NadD/NMNAT"/>
</dbReference>
<dbReference type="InterPro" id="IPR004821">
    <property type="entry name" value="Cyt_trans-like"/>
</dbReference>
<evidence type="ECO:0000259" key="12">
    <source>
        <dbReference type="Pfam" id="PF01467"/>
    </source>
</evidence>
<evidence type="ECO:0000313" key="13">
    <source>
        <dbReference type="EMBL" id="PSR27736.1"/>
    </source>
</evidence>
<dbReference type="PANTHER" id="PTHR39321:SF3">
    <property type="entry name" value="PHOSPHOPANTETHEINE ADENYLYLTRANSFERASE"/>
    <property type="match status" value="1"/>
</dbReference>
<dbReference type="AlphaFoldDB" id="A0A2T2WZT9"/>
<dbReference type="Gene3D" id="3.40.50.620">
    <property type="entry name" value="HUPs"/>
    <property type="match status" value="1"/>
</dbReference>
<dbReference type="GO" id="GO:0005524">
    <property type="term" value="F:ATP binding"/>
    <property type="evidence" value="ECO:0007669"/>
    <property type="project" value="UniProtKB-KW"/>
</dbReference>
<dbReference type="GO" id="GO:0004515">
    <property type="term" value="F:nicotinate-nucleotide adenylyltransferase activity"/>
    <property type="evidence" value="ECO:0007669"/>
    <property type="project" value="UniProtKB-UniRule"/>
</dbReference>
<keyword evidence="9 11" id="KW-0520">NAD</keyword>
<gene>
    <name evidence="11" type="primary">nadD</name>
    <name evidence="13" type="ORF">C7B43_11055</name>
</gene>
<evidence type="ECO:0000256" key="4">
    <source>
        <dbReference type="ARBA" id="ARBA00022642"/>
    </source>
</evidence>
<dbReference type="EMBL" id="PXYT01000024">
    <property type="protein sequence ID" value="PSR27736.1"/>
    <property type="molecule type" value="Genomic_DNA"/>
</dbReference>
<feature type="domain" description="Cytidyltransferase-like" evidence="12">
    <location>
        <begin position="10"/>
        <end position="178"/>
    </location>
</feature>
<dbReference type="PANTHER" id="PTHR39321">
    <property type="entry name" value="NICOTINATE-NUCLEOTIDE ADENYLYLTRANSFERASE-RELATED"/>
    <property type="match status" value="1"/>
</dbReference>
<dbReference type="UniPathway" id="UPA00253">
    <property type="reaction ID" value="UER00332"/>
</dbReference>
<evidence type="ECO:0000256" key="9">
    <source>
        <dbReference type="ARBA" id="ARBA00023027"/>
    </source>
</evidence>
<comment type="caution">
    <text evidence="13">The sequence shown here is derived from an EMBL/GenBank/DDBJ whole genome shotgun (WGS) entry which is preliminary data.</text>
</comment>
<reference evidence="13 14" key="1">
    <citation type="journal article" date="2014" name="BMC Genomics">
        <title>Comparison of environmental and isolate Sulfobacillus genomes reveals diverse carbon, sulfur, nitrogen, and hydrogen metabolisms.</title>
        <authorList>
            <person name="Justice N.B."/>
            <person name="Norman A."/>
            <person name="Brown C.T."/>
            <person name="Singh A."/>
            <person name="Thomas B.C."/>
            <person name="Banfield J.F."/>
        </authorList>
    </citation>
    <scope>NUCLEOTIDE SEQUENCE [LARGE SCALE GENOMIC DNA]</scope>
    <source>
        <strain evidence="13">AMDSBA1</strain>
    </source>
</reference>
<comment type="function">
    <text evidence="1 11">Catalyzes the reversible adenylation of nicotinate mononucleotide (NaMN) to nicotinic acid adenine dinucleotide (NaAD).</text>
</comment>
<evidence type="ECO:0000256" key="3">
    <source>
        <dbReference type="ARBA" id="ARBA00009014"/>
    </source>
</evidence>
<evidence type="ECO:0000256" key="11">
    <source>
        <dbReference type="HAMAP-Rule" id="MF_00244"/>
    </source>
</evidence>
<dbReference type="GO" id="GO:0009435">
    <property type="term" value="P:NAD+ biosynthetic process"/>
    <property type="evidence" value="ECO:0007669"/>
    <property type="project" value="UniProtKB-UniRule"/>
</dbReference>
<keyword evidence="7 11" id="KW-0547">Nucleotide-binding</keyword>
<name>A0A2T2WZT9_9FIRM</name>
<evidence type="ECO:0000313" key="14">
    <source>
        <dbReference type="Proteomes" id="UP000242699"/>
    </source>
</evidence>
<dbReference type="NCBIfam" id="TIGR00125">
    <property type="entry name" value="cyt_tran_rel"/>
    <property type="match status" value="1"/>
</dbReference>
<accession>A0A2T2WZT9</accession>
<dbReference type="Proteomes" id="UP000242699">
    <property type="component" value="Unassembled WGS sequence"/>
</dbReference>
<comment type="similarity">
    <text evidence="3 11">Belongs to the NadD family.</text>
</comment>
<dbReference type="CDD" id="cd02165">
    <property type="entry name" value="NMNAT"/>
    <property type="match status" value="1"/>
</dbReference>
<evidence type="ECO:0000256" key="6">
    <source>
        <dbReference type="ARBA" id="ARBA00022695"/>
    </source>
</evidence>
<dbReference type="InterPro" id="IPR014729">
    <property type="entry name" value="Rossmann-like_a/b/a_fold"/>
</dbReference>
<keyword evidence="8 11" id="KW-0067">ATP-binding</keyword>
<dbReference type="FunFam" id="3.40.50.620:FF:000039">
    <property type="entry name" value="Probable nicotinate-nucleotide adenylyltransferase"/>
    <property type="match status" value="1"/>
</dbReference>
<organism evidence="13 14">
    <name type="scientific">Sulfobacillus benefaciens</name>
    <dbReference type="NCBI Taxonomy" id="453960"/>
    <lineage>
        <taxon>Bacteria</taxon>
        <taxon>Bacillati</taxon>
        <taxon>Bacillota</taxon>
        <taxon>Clostridia</taxon>
        <taxon>Eubacteriales</taxon>
        <taxon>Clostridiales Family XVII. Incertae Sedis</taxon>
        <taxon>Sulfobacillus</taxon>
    </lineage>
</organism>
<keyword evidence="4 11" id="KW-0662">Pyridine nucleotide biosynthesis</keyword>
<evidence type="ECO:0000256" key="10">
    <source>
        <dbReference type="ARBA" id="ARBA00048721"/>
    </source>
</evidence>
<dbReference type="Pfam" id="PF01467">
    <property type="entry name" value="CTP_transf_like"/>
    <property type="match status" value="1"/>
</dbReference>
<protein>
    <recommendedName>
        <fullName evidence="11">Probable nicotinate-nucleotide adenylyltransferase</fullName>
        <ecNumber evidence="11">2.7.7.18</ecNumber>
    </recommendedName>
    <alternativeName>
        <fullName evidence="11">Deamido-NAD(+) diphosphorylase</fullName>
    </alternativeName>
    <alternativeName>
        <fullName evidence="11">Deamido-NAD(+) pyrophosphorylase</fullName>
    </alternativeName>
    <alternativeName>
        <fullName evidence="11">Nicotinate mononucleotide adenylyltransferase</fullName>
        <shortName evidence="11">NaMN adenylyltransferase</shortName>
    </alternativeName>
</protein>
<dbReference type="NCBIfam" id="NF000840">
    <property type="entry name" value="PRK00071.1-3"/>
    <property type="match status" value="1"/>
</dbReference>